<evidence type="ECO:0008006" key="5">
    <source>
        <dbReference type="Google" id="ProtNLM"/>
    </source>
</evidence>
<protein>
    <recommendedName>
        <fullName evidence="5">ABC transporter</fullName>
    </recommendedName>
</protein>
<keyword evidence="4" id="KW-1185">Reference proteome</keyword>
<accession>A0A939BVD5</accession>
<dbReference type="PROSITE" id="PS51257">
    <property type="entry name" value="PROKAR_LIPOPROTEIN"/>
    <property type="match status" value="1"/>
</dbReference>
<sequence>MLTPARRTAPLLPLGLVALGLTVAACSGGSPSGPTSSSPAASAPSTAADGAGDGFGDGYGASAGAAEMTEAQLRLAVVAPDGRTTGIDLLTGGPLELPDLPAPDTVSTDGRYLFATAPDGLTVLDTGAWTVPHGDHSHYYLAEPRLMGPIPAGTDTRAASAIATVALLDPATGHGTVLDGAALGDGEITSTATDVEAAGVLVPLGEQLIAGTAAADAVRVLDATGTPVPGAEVGCPDLAGTITSRVGVVVGCADGAVLATAGATADDPVTLDHIAYPEPVAAAERAREFAARKDRPSVAALAGERGAWVLDTRNRAWSLLETPVPLLAVTAVDDRDHTVVAVDRDGRILTLDAETGAVTGSSEPLLADSVADPVLREAVTIEVDANRAYVNDPAGRRVLEIDHGDAARISREFATPDVPLFLAESGR</sequence>
<feature type="chain" id="PRO_5039676171" description="ABC transporter" evidence="2">
    <location>
        <begin position="26"/>
        <end position="427"/>
    </location>
</feature>
<organism evidence="3 4">
    <name type="scientific">Nakamurella leprariae</name>
    <dbReference type="NCBI Taxonomy" id="2803911"/>
    <lineage>
        <taxon>Bacteria</taxon>
        <taxon>Bacillati</taxon>
        <taxon>Actinomycetota</taxon>
        <taxon>Actinomycetes</taxon>
        <taxon>Nakamurellales</taxon>
        <taxon>Nakamurellaceae</taxon>
        <taxon>Nakamurella</taxon>
    </lineage>
</organism>
<feature type="signal peptide" evidence="2">
    <location>
        <begin position="1"/>
        <end position="25"/>
    </location>
</feature>
<proteinExistence type="predicted"/>
<evidence type="ECO:0000313" key="3">
    <source>
        <dbReference type="EMBL" id="MBM9466403.1"/>
    </source>
</evidence>
<gene>
    <name evidence="3" type="ORF">JL106_03805</name>
</gene>
<dbReference type="AlphaFoldDB" id="A0A939BVD5"/>
<evidence type="ECO:0000313" key="4">
    <source>
        <dbReference type="Proteomes" id="UP000663792"/>
    </source>
</evidence>
<dbReference type="SUPFAM" id="SSF50998">
    <property type="entry name" value="Quinoprotein alcohol dehydrogenase-like"/>
    <property type="match status" value="1"/>
</dbReference>
<evidence type="ECO:0000256" key="1">
    <source>
        <dbReference type="SAM" id="MobiDB-lite"/>
    </source>
</evidence>
<reference evidence="3" key="1">
    <citation type="submission" date="2021-01" db="EMBL/GenBank/DDBJ databases">
        <title>YIM 132084 draft genome.</title>
        <authorList>
            <person name="An D."/>
        </authorList>
    </citation>
    <scope>NUCLEOTIDE SEQUENCE</scope>
    <source>
        <strain evidence="3">YIM 132084</strain>
    </source>
</reference>
<comment type="caution">
    <text evidence="3">The sequence shown here is derived from an EMBL/GenBank/DDBJ whole genome shotgun (WGS) entry which is preliminary data.</text>
</comment>
<dbReference type="InterPro" id="IPR011047">
    <property type="entry name" value="Quinoprotein_ADH-like_sf"/>
</dbReference>
<feature type="region of interest" description="Disordered" evidence="1">
    <location>
        <begin position="27"/>
        <end position="49"/>
    </location>
</feature>
<dbReference type="EMBL" id="JAERWK010000005">
    <property type="protein sequence ID" value="MBM9466403.1"/>
    <property type="molecule type" value="Genomic_DNA"/>
</dbReference>
<name>A0A939BVD5_9ACTN</name>
<dbReference type="RefSeq" id="WP_205259341.1">
    <property type="nucleotide sequence ID" value="NZ_JAERWK010000005.1"/>
</dbReference>
<keyword evidence="2" id="KW-0732">Signal</keyword>
<evidence type="ECO:0000256" key="2">
    <source>
        <dbReference type="SAM" id="SignalP"/>
    </source>
</evidence>
<dbReference type="Proteomes" id="UP000663792">
    <property type="component" value="Unassembled WGS sequence"/>
</dbReference>